<evidence type="ECO:0000256" key="1">
    <source>
        <dbReference type="SAM" id="MobiDB-lite"/>
    </source>
</evidence>
<keyword evidence="3" id="KW-1185">Reference proteome</keyword>
<dbReference type="EMBL" id="BIFH01000013">
    <property type="protein sequence ID" value="GCD93010.1"/>
    <property type="molecule type" value="Genomic_DNA"/>
</dbReference>
<evidence type="ECO:0000313" key="2">
    <source>
        <dbReference type="EMBL" id="GCD93010.1"/>
    </source>
</evidence>
<dbReference type="Proteomes" id="UP000286931">
    <property type="component" value="Unassembled WGS sequence"/>
</dbReference>
<name>A0A401YEJ3_9ACTN</name>
<dbReference type="RefSeq" id="WP_126635302.1">
    <property type="nucleotide sequence ID" value="NZ_BIFH01000013.1"/>
</dbReference>
<comment type="caution">
    <text evidence="2">The sequence shown here is derived from an EMBL/GenBank/DDBJ whole genome shotgun (WGS) entry which is preliminary data.</text>
</comment>
<sequence length="209" mass="23163">MTTVRDYKELCGGIAAHHRERLDAVFAGEAEPGAPTAPDWAKPLDHVPPDELPSNLGPATDAYGRCGMRALEGRREDVARILREFRERRITQECAEEWNRESATVRRREQQQGDDEYFEEIVRAIDAAGDDEDVIARIVEICDAAFDALVGAWAVVGECLRDWLTTPVERIDACFERAIGIEPEARAPGPDTDRPPLPVGHPAGREAPP</sequence>
<gene>
    <name evidence="2" type="ORF">EHYA_00653</name>
</gene>
<organism evidence="2 3">
    <name type="scientific">Embleya hyalina</name>
    <dbReference type="NCBI Taxonomy" id="516124"/>
    <lineage>
        <taxon>Bacteria</taxon>
        <taxon>Bacillati</taxon>
        <taxon>Actinomycetota</taxon>
        <taxon>Actinomycetes</taxon>
        <taxon>Kitasatosporales</taxon>
        <taxon>Streptomycetaceae</taxon>
        <taxon>Embleya</taxon>
    </lineage>
</organism>
<protein>
    <submittedName>
        <fullName evidence="2">Uncharacterized protein</fullName>
    </submittedName>
</protein>
<feature type="region of interest" description="Disordered" evidence="1">
    <location>
        <begin position="182"/>
        <end position="209"/>
    </location>
</feature>
<evidence type="ECO:0000313" key="3">
    <source>
        <dbReference type="Proteomes" id="UP000286931"/>
    </source>
</evidence>
<accession>A0A401YEJ3</accession>
<reference evidence="2 3" key="1">
    <citation type="submission" date="2018-12" db="EMBL/GenBank/DDBJ databases">
        <title>Draft genome sequence of Embleya hyalina NBRC 13850T.</title>
        <authorList>
            <person name="Komaki H."/>
            <person name="Hosoyama A."/>
            <person name="Kimura A."/>
            <person name="Ichikawa N."/>
            <person name="Tamura T."/>
        </authorList>
    </citation>
    <scope>NUCLEOTIDE SEQUENCE [LARGE SCALE GENOMIC DNA]</scope>
    <source>
        <strain evidence="2 3">NBRC 13850</strain>
    </source>
</reference>
<dbReference type="OrthoDB" id="5184825at2"/>
<proteinExistence type="predicted"/>
<dbReference type="AlphaFoldDB" id="A0A401YEJ3"/>